<name>A0A9W7LS44_HIBTR</name>
<accession>A0A9W7LS44</accession>
<keyword evidence="1" id="KW-1133">Transmembrane helix</keyword>
<feature type="transmembrane region" description="Helical" evidence="1">
    <location>
        <begin position="280"/>
        <end position="302"/>
    </location>
</feature>
<protein>
    <submittedName>
        <fullName evidence="2">Uncharacterized protein</fullName>
    </submittedName>
</protein>
<dbReference type="AlphaFoldDB" id="A0A9W7LS44"/>
<dbReference type="PANTHER" id="PTHR33133">
    <property type="entry name" value="OS08G0107100 PROTEIN-RELATED"/>
    <property type="match status" value="1"/>
</dbReference>
<dbReference type="PANTHER" id="PTHR33133:SF1">
    <property type="entry name" value="EXPRESSED PROTEIN-RELATED"/>
    <property type="match status" value="1"/>
</dbReference>
<dbReference type="OrthoDB" id="1926790at2759"/>
<evidence type="ECO:0000256" key="1">
    <source>
        <dbReference type="SAM" id="Phobius"/>
    </source>
</evidence>
<keyword evidence="1" id="KW-0472">Membrane</keyword>
<keyword evidence="1" id="KW-0812">Transmembrane</keyword>
<gene>
    <name evidence="2" type="ORF">HRI_001202500</name>
</gene>
<feature type="transmembrane region" description="Helical" evidence="1">
    <location>
        <begin position="67"/>
        <end position="89"/>
    </location>
</feature>
<sequence length="320" mass="35653">MEITSVTSPRMRSDHLEKEGLRGTHGENFELQSSHDATDPNHRFHSTNALEILRETVRILRYNCSGFMIILALFICPLSALLMSSNLLVGQSIVKSLTFRLMLVAETSGVPLRHSIKQSCQHFAEMIVSSESADVLKFFVMFRKLWRRLVSTYLWMCIVIVGCVITFAVFLVAACNVLSAIGFSPDIVFYAMITMGMVFAIVFANAIVVCNVGIVSCVLEEVSGIHALVRAFVLIKGQTHVGMLIFLGSTIGLTFVTGLFDHRVKTLSYGDGSSRIWEGPLLVVMYSFVMLIDSMMTTVFYFSCRWHAAETSAGEHQSMF</sequence>
<dbReference type="Proteomes" id="UP001165190">
    <property type="component" value="Unassembled WGS sequence"/>
</dbReference>
<reference evidence="2" key="1">
    <citation type="submission" date="2023-05" db="EMBL/GenBank/DDBJ databases">
        <title>Genome and transcriptome analyses reveal genes involved in the formation of fine ridges on petal epidermal cells in Hibiscus trionum.</title>
        <authorList>
            <person name="Koshimizu S."/>
            <person name="Masuda S."/>
            <person name="Ishii T."/>
            <person name="Shirasu K."/>
            <person name="Hoshino A."/>
            <person name="Arita M."/>
        </authorList>
    </citation>
    <scope>NUCLEOTIDE SEQUENCE</scope>
    <source>
        <strain evidence="2">Hamamatsu line</strain>
    </source>
</reference>
<evidence type="ECO:0000313" key="2">
    <source>
        <dbReference type="EMBL" id="GMI75332.1"/>
    </source>
</evidence>
<feature type="transmembrane region" description="Helical" evidence="1">
    <location>
        <begin position="153"/>
        <end position="181"/>
    </location>
</feature>
<feature type="transmembrane region" description="Helical" evidence="1">
    <location>
        <begin position="240"/>
        <end position="260"/>
    </location>
</feature>
<comment type="caution">
    <text evidence="2">The sequence shown here is derived from an EMBL/GenBank/DDBJ whole genome shotgun (WGS) entry which is preliminary data.</text>
</comment>
<dbReference type="EMBL" id="BSYR01000011">
    <property type="protein sequence ID" value="GMI75332.1"/>
    <property type="molecule type" value="Genomic_DNA"/>
</dbReference>
<evidence type="ECO:0000313" key="3">
    <source>
        <dbReference type="Proteomes" id="UP001165190"/>
    </source>
</evidence>
<organism evidence="2 3">
    <name type="scientific">Hibiscus trionum</name>
    <name type="common">Flower of an hour</name>
    <dbReference type="NCBI Taxonomy" id="183268"/>
    <lineage>
        <taxon>Eukaryota</taxon>
        <taxon>Viridiplantae</taxon>
        <taxon>Streptophyta</taxon>
        <taxon>Embryophyta</taxon>
        <taxon>Tracheophyta</taxon>
        <taxon>Spermatophyta</taxon>
        <taxon>Magnoliopsida</taxon>
        <taxon>eudicotyledons</taxon>
        <taxon>Gunneridae</taxon>
        <taxon>Pentapetalae</taxon>
        <taxon>rosids</taxon>
        <taxon>malvids</taxon>
        <taxon>Malvales</taxon>
        <taxon>Malvaceae</taxon>
        <taxon>Malvoideae</taxon>
        <taxon>Hibiscus</taxon>
    </lineage>
</organism>
<proteinExistence type="predicted"/>
<keyword evidence="3" id="KW-1185">Reference proteome</keyword>
<feature type="transmembrane region" description="Helical" evidence="1">
    <location>
        <begin position="187"/>
        <end position="219"/>
    </location>
</feature>